<evidence type="ECO:0000313" key="2">
    <source>
        <dbReference type="Proteomes" id="UP001603857"/>
    </source>
</evidence>
<comment type="caution">
    <text evidence="1">The sequence shown here is derived from an EMBL/GenBank/DDBJ whole genome shotgun (WGS) entry which is preliminary data.</text>
</comment>
<dbReference type="AlphaFoldDB" id="A0ABD1MQR5"/>
<keyword evidence="2" id="KW-1185">Reference proteome</keyword>
<gene>
    <name evidence="1" type="ORF">Fmac_012308</name>
</gene>
<sequence>MALAAVGGAFLSSFFDVDFDRLASLEVVNLIRGKNLDKKLLQKIITKLEDIVVRLKSLLRLKESLDLKKIAVENNVPWKVPSTSLEDGSNMVGIKTRRP</sequence>
<accession>A0ABD1MQR5</accession>
<proteinExistence type="predicted"/>
<dbReference type="EMBL" id="JBGMDY010000004">
    <property type="protein sequence ID" value="KAL2337862.1"/>
    <property type="molecule type" value="Genomic_DNA"/>
</dbReference>
<reference evidence="1 2" key="1">
    <citation type="submission" date="2024-08" db="EMBL/GenBank/DDBJ databases">
        <title>Insights into the chromosomal genome structure of Flemingia macrophylla.</title>
        <authorList>
            <person name="Ding Y."/>
            <person name="Zhao Y."/>
            <person name="Bi W."/>
            <person name="Wu M."/>
            <person name="Zhao G."/>
            <person name="Gong Y."/>
            <person name="Li W."/>
            <person name="Zhang P."/>
        </authorList>
    </citation>
    <scope>NUCLEOTIDE SEQUENCE [LARGE SCALE GENOMIC DNA]</scope>
    <source>
        <strain evidence="1">DYQJB</strain>
        <tissue evidence="1">Leaf</tissue>
    </source>
</reference>
<dbReference type="Proteomes" id="UP001603857">
    <property type="component" value="Unassembled WGS sequence"/>
</dbReference>
<evidence type="ECO:0000313" key="1">
    <source>
        <dbReference type="EMBL" id="KAL2337862.1"/>
    </source>
</evidence>
<protein>
    <submittedName>
        <fullName evidence="1">Uncharacterized protein</fullName>
    </submittedName>
</protein>
<organism evidence="1 2">
    <name type="scientific">Flemingia macrophylla</name>
    <dbReference type="NCBI Taxonomy" id="520843"/>
    <lineage>
        <taxon>Eukaryota</taxon>
        <taxon>Viridiplantae</taxon>
        <taxon>Streptophyta</taxon>
        <taxon>Embryophyta</taxon>
        <taxon>Tracheophyta</taxon>
        <taxon>Spermatophyta</taxon>
        <taxon>Magnoliopsida</taxon>
        <taxon>eudicotyledons</taxon>
        <taxon>Gunneridae</taxon>
        <taxon>Pentapetalae</taxon>
        <taxon>rosids</taxon>
        <taxon>fabids</taxon>
        <taxon>Fabales</taxon>
        <taxon>Fabaceae</taxon>
        <taxon>Papilionoideae</taxon>
        <taxon>50 kb inversion clade</taxon>
        <taxon>NPAAA clade</taxon>
        <taxon>indigoferoid/millettioid clade</taxon>
        <taxon>Phaseoleae</taxon>
        <taxon>Flemingia</taxon>
    </lineage>
</organism>
<name>A0ABD1MQR5_9FABA</name>